<organism evidence="1 2">
    <name type="scientific">Vermiconidia calcicola</name>
    <dbReference type="NCBI Taxonomy" id="1690605"/>
    <lineage>
        <taxon>Eukaryota</taxon>
        <taxon>Fungi</taxon>
        <taxon>Dikarya</taxon>
        <taxon>Ascomycota</taxon>
        <taxon>Pezizomycotina</taxon>
        <taxon>Dothideomycetes</taxon>
        <taxon>Dothideomycetidae</taxon>
        <taxon>Mycosphaerellales</taxon>
        <taxon>Extremaceae</taxon>
        <taxon>Vermiconidia</taxon>
    </lineage>
</organism>
<comment type="caution">
    <text evidence="1">The sequence shown here is derived from an EMBL/GenBank/DDBJ whole genome shotgun (WGS) entry which is preliminary data.</text>
</comment>
<accession>A0ACC3N1Z5</accession>
<dbReference type="Proteomes" id="UP001281147">
    <property type="component" value="Unassembled WGS sequence"/>
</dbReference>
<gene>
    <name evidence="1" type="ORF">LTR37_011952</name>
</gene>
<reference evidence="1" key="1">
    <citation type="submission" date="2023-07" db="EMBL/GenBank/DDBJ databases">
        <title>Black Yeasts Isolated from many extreme environments.</title>
        <authorList>
            <person name="Coleine C."/>
            <person name="Stajich J.E."/>
            <person name="Selbmann L."/>
        </authorList>
    </citation>
    <scope>NUCLEOTIDE SEQUENCE</scope>
    <source>
        <strain evidence="1">CCFEE 5714</strain>
    </source>
</reference>
<name>A0ACC3N1Z5_9PEZI</name>
<protein>
    <submittedName>
        <fullName evidence="1">Uncharacterized protein</fullName>
    </submittedName>
</protein>
<sequence>MALPSRYCPSCLASIRSTAATSTNFALRSPAIFHFQSPFQQHQQKRNANQSANALKYRRKDQPASQKKKKARTTYLQPDLKKAIQFSLVDAMRYLKAAEVGRQPTSSKYELHIRLRTPKNGAVVRNRMQLPHPIKTDLRICVICPPESKEAKAALAAGASVVGEESVFEAVKDGRIEFDRCICHTDSLPKLAKSGVARILGPRGLMPSAKTNTVVKDVTATVRELVGASEYRERLGVVRMGVGQLGFTPEEMQRNVRAFVERVRKDIAGLSDRISKDVHEVVLSSTNGPGLSLNGEFRGEGSVSSSDLSVVN</sequence>
<proteinExistence type="predicted"/>
<dbReference type="EMBL" id="JAUTXU010000107">
    <property type="protein sequence ID" value="KAK3707775.1"/>
    <property type="molecule type" value="Genomic_DNA"/>
</dbReference>
<evidence type="ECO:0000313" key="1">
    <source>
        <dbReference type="EMBL" id="KAK3707775.1"/>
    </source>
</evidence>
<keyword evidence="2" id="KW-1185">Reference proteome</keyword>
<evidence type="ECO:0000313" key="2">
    <source>
        <dbReference type="Proteomes" id="UP001281147"/>
    </source>
</evidence>